<keyword evidence="10" id="KW-1185">Reference proteome</keyword>
<organism evidence="9 10">
    <name type="scientific">Methylomonas denitrificans</name>
    <dbReference type="NCBI Taxonomy" id="1538553"/>
    <lineage>
        <taxon>Bacteria</taxon>
        <taxon>Pseudomonadati</taxon>
        <taxon>Pseudomonadota</taxon>
        <taxon>Gammaproteobacteria</taxon>
        <taxon>Methylococcales</taxon>
        <taxon>Methylococcaceae</taxon>
        <taxon>Methylomonas</taxon>
    </lineage>
</organism>
<dbReference type="SUPFAM" id="SSF53790">
    <property type="entry name" value="Tetrapyrrole methylase"/>
    <property type="match status" value="1"/>
</dbReference>
<evidence type="ECO:0000256" key="4">
    <source>
        <dbReference type="ARBA" id="ARBA00022603"/>
    </source>
</evidence>
<dbReference type="GO" id="GO:0009236">
    <property type="term" value="P:cobalamin biosynthetic process"/>
    <property type="evidence" value="ECO:0007669"/>
    <property type="project" value="UniProtKB-UniRule"/>
</dbReference>
<evidence type="ECO:0000256" key="1">
    <source>
        <dbReference type="ARBA" id="ARBA00004953"/>
    </source>
</evidence>
<keyword evidence="4 9" id="KW-0489">Methyltransferase</keyword>
<dbReference type="InterPro" id="IPR014777">
    <property type="entry name" value="4pyrrole_Mease_sub1"/>
</dbReference>
<dbReference type="InterPro" id="IPR000878">
    <property type="entry name" value="4pyrrol_Mease"/>
</dbReference>
<evidence type="ECO:0000256" key="6">
    <source>
        <dbReference type="ARBA" id="ARBA00022691"/>
    </source>
</evidence>
<dbReference type="EMBL" id="CP014476">
    <property type="protein sequence ID" value="AMK76621.1"/>
    <property type="molecule type" value="Genomic_DNA"/>
</dbReference>
<keyword evidence="6" id="KW-0949">S-adenosyl-L-methionine</keyword>
<dbReference type="Pfam" id="PF00590">
    <property type="entry name" value="TP_methylase"/>
    <property type="match status" value="1"/>
</dbReference>
<name>A0A126T3E9_9GAMM</name>
<dbReference type="RefSeq" id="WP_036278361.1">
    <property type="nucleotide sequence ID" value="NZ_CP014476.1"/>
</dbReference>
<protein>
    <submittedName>
        <fullName evidence="9">Precorrin-2 C(20)-methyltransferase</fullName>
    </submittedName>
</protein>
<evidence type="ECO:0000256" key="2">
    <source>
        <dbReference type="ARBA" id="ARBA00005879"/>
    </source>
</evidence>
<dbReference type="GO" id="GO:0030788">
    <property type="term" value="F:precorrin-2 C20-methyltransferase activity"/>
    <property type="evidence" value="ECO:0007669"/>
    <property type="project" value="InterPro"/>
</dbReference>
<proteinExistence type="inferred from homology"/>
<dbReference type="AlphaFoldDB" id="A0A126T3E9"/>
<evidence type="ECO:0000313" key="10">
    <source>
        <dbReference type="Proteomes" id="UP000030512"/>
    </source>
</evidence>
<dbReference type="InterPro" id="IPR014776">
    <property type="entry name" value="4pyrrole_Mease_sub2"/>
</dbReference>
<comment type="similarity">
    <text evidence="2 7">Belongs to the precorrin methyltransferase family.</text>
</comment>
<dbReference type="Gene3D" id="3.40.1010.10">
    <property type="entry name" value="Cobalt-precorrin-4 Transmethylase, Domain 1"/>
    <property type="match status" value="1"/>
</dbReference>
<dbReference type="InterPro" id="IPR006364">
    <property type="entry name" value="CobI/CbiL/CobIJ_dom"/>
</dbReference>
<dbReference type="PIRSF" id="PIRSF036427">
    <property type="entry name" value="Precrrn-2_mtase"/>
    <property type="match status" value="1"/>
</dbReference>
<comment type="pathway">
    <text evidence="1">Cofactor biosynthesis; adenosylcobalamin biosynthesis.</text>
</comment>
<reference evidence="9 10" key="1">
    <citation type="journal article" date="2015" name="Environ. Microbiol.">
        <title>Methane oxidation coupled to nitrate reduction under hypoxia by the Gammaproteobacterium Methylomonas denitrificans, sp. nov. type strain FJG1.</title>
        <authorList>
            <person name="Kits K.D."/>
            <person name="Klotz M.G."/>
            <person name="Stein L.Y."/>
        </authorList>
    </citation>
    <scope>NUCLEOTIDE SEQUENCE [LARGE SCALE GENOMIC DNA]</scope>
    <source>
        <strain evidence="9 10">FJG1</strain>
    </source>
</reference>
<accession>A0A126T3E9</accession>
<dbReference type="GO" id="GO:0032259">
    <property type="term" value="P:methylation"/>
    <property type="evidence" value="ECO:0007669"/>
    <property type="project" value="UniProtKB-KW"/>
</dbReference>
<evidence type="ECO:0000256" key="3">
    <source>
        <dbReference type="ARBA" id="ARBA00022573"/>
    </source>
</evidence>
<evidence type="ECO:0000313" key="9">
    <source>
        <dbReference type="EMBL" id="AMK76621.1"/>
    </source>
</evidence>
<dbReference type="Proteomes" id="UP000030512">
    <property type="component" value="Chromosome"/>
</dbReference>
<dbReference type="Gene3D" id="3.30.950.10">
    <property type="entry name" value="Methyltransferase, Cobalt-precorrin-4 Transmethylase, Domain 2"/>
    <property type="match status" value="1"/>
</dbReference>
<keyword evidence="5 9" id="KW-0808">Transferase</keyword>
<dbReference type="UniPathway" id="UPA00148"/>
<dbReference type="NCBIfam" id="TIGR01467">
    <property type="entry name" value="cobI_cbiL"/>
    <property type="match status" value="1"/>
</dbReference>
<dbReference type="CDD" id="cd11645">
    <property type="entry name" value="Precorrin_2_C20_MT"/>
    <property type="match status" value="1"/>
</dbReference>
<dbReference type="PANTHER" id="PTHR43467">
    <property type="entry name" value="COBALT-PRECORRIN-2 C(20)-METHYLTRANSFERASE"/>
    <property type="match status" value="1"/>
</dbReference>
<dbReference type="KEGG" id="mdn:JT25_008985"/>
<dbReference type="PANTHER" id="PTHR43467:SF2">
    <property type="entry name" value="COBALT-PRECORRIN-2 C(20)-METHYLTRANSFERASE"/>
    <property type="match status" value="1"/>
</dbReference>
<dbReference type="InterPro" id="IPR035996">
    <property type="entry name" value="4pyrrol_Methylase_sf"/>
</dbReference>
<dbReference type="InterPro" id="IPR012382">
    <property type="entry name" value="CobI/CbiL"/>
</dbReference>
<evidence type="ECO:0000256" key="7">
    <source>
        <dbReference type="PIRNR" id="PIRNR036427"/>
    </source>
</evidence>
<evidence type="ECO:0000259" key="8">
    <source>
        <dbReference type="Pfam" id="PF00590"/>
    </source>
</evidence>
<sequence>MNTKLGTLYGISLGPGDPGLITRRAWELLSGAGHWTYPVRKKNSDSYALDIALRAGLERPQTHTALHFPMTHDADILARYWLEAAETVLALLQRGDDVLFLVEGDASTYSTFGHLQRSVRALQPDVSVEVVPGVSSFHAAAARAGEALADVDDTIAIVPAGYGIAQIERMLNDFDTLVLLKVKPLLDDIINLLRRRDLLAHGWFVEKAGAPEERMVHDIASLQGQKVNYLSLLIIKNPGRQRSEMQPGCRKKKDTSDE</sequence>
<dbReference type="STRING" id="1538553.JT25_008985"/>
<dbReference type="OrthoDB" id="9804789at2"/>
<keyword evidence="3" id="KW-0169">Cobalamin biosynthesis</keyword>
<gene>
    <name evidence="9" type="ORF">JT25_008985</name>
</gene>
<evidence type="ECO:0000256" key="5">
    <source>
        <dbReference type="ARBA" id="ARBA00022679"/>
    </source>
</evidence>
<feature type="domain" description="Tetrapyrrole methylase" evidence="8">
    <location>
        <begin position="7"/>
        <end position="217"/>
    </location>
</feature>